<evidence type="ECO:0000259" key="14">
    <source>
        <dbReference type="Pfam" id="PF07715"/>
    </source>
</evidence>
<dbReference type="InterPro" id="IPR037066">
    <property type="entry name" value="Plug_dom_sf"/>
</dbReference>
<reference evidence="15 16" key="1">
    <citation type="submission" date="2020-05" db="EMBL/GenBank/DDBJ databases">
        <title>Aquincola sp. isolate from soil.</title>
        <authorList>
            <person name="Han J."/>
            <person name="Kim D.-U."/>
        </authorList>
    </citation>
    <scope>NUCLEOTIDE SEQUENCE [LARGE SCALE GENOMIC DNA]</scope>
    <source>
        <strain evidence="15 16">S2</strain>
    </source>
</reference>
<keyword evidence="12" id="KW-0732">Signal</keyword>
<dbReference type="InterPro" id="IPR012910">
    <property type="entry name" value="Plug_dom"/>
</dbReference>
<dbReference type="Pfam" id="PF00593">
    <property type="entry name" value="TonB_dep_Rec_b-barrel"/>
    <property type="match status" value="1"/>
</dbReference>
<dbReference type="Pfam" id="PF07715">
    <property type="entry name" value="Plug"/>
    <property type="match status" value="1"/>
</dbReference>
<evidence type="ECO:0000313" key="16">
    <source>
        <dbReference type="Proteomes" id="UP000737171"/>
    </source>
</evidence>
<dbReference type="InterPro" id="IPR039426">
    <property type="entry name" value="TonB-dep_rcpt-like"/>
</dbReference>
<keyword evidence="5 10" id="KW-0812">Transmembrane</keyword>
<gene>
    <name evidence="15" type="ORF">HLB44_14160</name>
</gene>
<feature type="domain" description="TonB-dependent receptor-like beta-barrel" evidence="13">
    <location>
        <begin position="230"/>
        <end position="605"/>
    </location>
</feature>
<keyword evidence="9 10" id="KW-0998">Cell outer membrane</keyword>
<evidence type="ECO:0000259" key="13">
    <source>
        <dbReference type="Pfam" id="PF00593"/>
    </source>
</evidence>
<feature type="domain" description="TonB-dependent receptor plug" evidence="14">
    <location>
        <begin position="56"/>
        <end position="165"/>
    </location>
</feature>
<dbReference type="PANTHER" id="PTHR30069">
    <property type="entry name" value="TONB-DEPENDENT OUTER MEMBRANE RECEPTOR"/>
    <property type="match status" value="1"/>
</dbReference>
<evidence type="ECO:0000256" key="12">
    <source>
        <dbReference type="SAM" id="SignalP"/>
    </source>
</evidence>
<feature type="chain" id="PRO_5046522098" evidence="12">
    <location>
        <begin position="26"/>
        <end position="637"/>
    </location>
</feature>
<sequence length="637" mass="68920">MLRVRNLVAAPVAIAVLVCAAPVQARTYSGNTLAELSLEQLGNIEITSVSRRAQRLSDAPTSVFVITADDIRRAGPASLPEVLRLAPNLQVARSANRSYSISARGFDSALSNKLLVLIDGRSIYTPLYSGVFWDAQEVMLEDIERIEVISGSGATLWGVNAVNGVINIITRSAAQRAGTLATAVVGERQRRLAGRSGGSFGGSGHYTVYGLHIEQDGNATAAGAPARDAARHAQLGLRIDTALADGDFTLIGDVSRGRIDQPPGSVGAQGTEKSGANLLARWQRPLAGGSLMLQAYAEHTRRTSVPTLDDTQDIIDLQLQHAAMPIGDHLLSWGLELRRGRNHSGNSRSVAFLPPLANQTWNSVYLQDEFQLGAELQVTLGLRADRNDYTGTEALPTVRLAWRPDANQLWWAAASRAVRAPARLDRDLFLPGVPPFALRGGPGFQSEVANDLELGWRGQFGVDATLSVTAFRTEYSRLRGVLLDASRTAGIIGNAIDGRSHGIEAWGSWQPLPSWRLHAGGALLRQRAELRPGFNDSRSVATLEGGNPRHWWLLRSSHDLGERLELDLTWRGVAERPASGVPSYHALALRLGWQVTPAVELSVGLRQLSSGGHAEFGALATRAEFERDAYLKAEWRF</sequence>
<evidence type="ECO:0000256" key="11">
    <source>
        <dbReference type="RuleBase" id="RU003357"/>
    </source>
</evidence>
<protein>
    <submittedName>
        <fullName evidence="15">TonB-dependent receptor</fullName>
    </submittedName>
</protein>
<evidence type="ECO:0000313" key="15">
    <source>
        <dbReference type="EMBL" id="NRF68133.1"/>
    </source>
</evidence>
<accession>A0ABX2EHM5</accession>
<evidence type="ECO:0000256" key="5">
    <source>
        <dbReference type="ARBA" id="ARBA00022692"/>
    </source>
</evidence>
<dbReference type="InterPro" id="IPR036942">
    <property type="entry name" value="Beta-barrel_TonB_sf"/>
</dbReference>
<evidence type="ECO:0000256" key="8">
    <source>
        <dbReference type="ARBA" id="ARBA00023170"/>
    </source>
</evidence>
<feature type="signal peptide" evidence="12">
    <location>
        <begin position="1"/>
        <end position="25"/>
    </location>
</feature>
<evidence type="ECO:0000256" key="10">
    <source>
        <dbReference type="PROSITE-ProRule" id="PRU01360"/>
    </source>
</evidence>
<dbReference type="Gene3D" id="2.170.130.10">
    <property type="entry name" value="TonB-dependent receptor, plug domain"/>
    <property type="match status" value="1"/>
</dbReference>
<keyword evidence="4 10" id="KW-1134">Transmembrane beta strand</keyword>
<keyword evidence="6 11" id="KW-0798">TonB box</keyword>
<dbReference type="SUPFAM" id="SSF56935">
    <property type="entry name" value="Porins"/>
    <property type="match status" value="1"/>
</dbReference>
<keyword evidence="7 10" id="KW-0472">Membrane</keyword>
<organism evidence="15 16">
    <name type="scientific">Pseudaquabacterium terrae</name>
    <dbReference type="NCBI Taxonomy" id="2732868"/>
    <lineage>
        <taxon>Bacteria</taxon>
        <taxon>Pseudomonadati</taxon>
        <taxon>Pseudomonadota</taxon>
        <taxon>Betaproteobacteria</taxon>
        <taxon>Burkholderiales</taxon>
        <taxon>Sphaerotilaceae</taxon>
        <taxon>Pseudaquabacterium</taxon>
    </lineage>
</organism>
<proteinExistence type="inferred from homology"/>
<evidence type="ECO:0000256" key="9">
    <source>
        <dbReference type="ARBA" id="ARBA00023237"/>
    </source>
</evidence>
<keyword evidence="16" id="KW-1185">Reference proteome</keyword>
<evidence type="ECO:0000256" key="4">
    <source>
        <dbReference type="ARBA" id="ARBA00022452"/>
    </source>
</evidence>
<dbReference type="PROSITE" id="PS52016">
    <property type="entry name" value="TONB_DEPENDENT_REC_3"/>
    <property type="match status" value="1"/>
</dbReference>
<dbReference type="InterPro" id="IPR000531">
    <property type="entry name" value="Beta-barrel_TonB"/>
</dbReference>
<comment type="subcellular location">
    <subcellularLocation>
        <location evidence="1 10">Cell outer membrane</location>
        <topology evidence="1 10">Multi-pass membrane protein</topology>
    </subcellularLocation>
</comment>
<evidence type="ECO:0000256" key="7">
    <source>
        <dbReference type="ARBA" id="ARBA00023136"/>
    </source>
</evidence>
<comment type="caution">
    <text evidence="15">The sequence shown here is derived from an EMBL/GenBank/DDBJ whole genome shotgun (WGS) entry which is preliminary data.</text>
</comment>
<evidence type="ECO:0000256" key="1">
    <source>
        <dbReference type="ARBA" id="ARBA00004571"/>
    </source>
</evidence>
<evidence type="ECO:0000256" key="2">
    <source>
        <dbReference type="ARBA" id="ARBA00009810"/>
    </source>
</evidence>
<evidence type="ECO:0000256" key="3">
    <source>
        <dbReference type="ARBA" id="ARBA00022448"/>
    </source>
</evidence>
<evidence type="ECO:0000256" key="6">
    <source>
        <dbReference type="ARBA" id="ARBA00023077"/>
    </source>
</evidence>
<keyword evidence="8 15" id="KW-0675">Receptor</keyword>
<dbReference type="EMBL" id="JABRWJ010000004">
    <property type="protein sequence ID" value="NRF68133.1"/>
    <property type="molecule type" value="Genomic_DNA"/>
</dbReference>
<dbReference type="PANTHER" id="PTHR30069:SF27">
    <property type="entry name" value="BLL4766 PROTEIN"/>
    <property type="match status" value="1"/>
</dbReference>
<name>A0ABX2EHM5_9BURK</name>
<dbReference type="Gene3D" id="2.40.170.20">
    <property type="entry name" value="TonB-dependent receptor, beta-barrel domain"/>
    <property type="match status" value="1"/>
</dbReference>
<dbReference type="Proteomes" id="UP000737171">
    <property type="component" value="Unassembled WGS sequence"/>
</dbReference>
<keyword evidence="3 10" id="KW-0813">Transport</keyword>
<dbReference type="RefSeq" id="WP_173123505.1">
    <property type="nucleotide sequence ID" value="NZ_JABRWJ010000004.1"/>
</dbReference>
<comment type="similarity">
    <text evidence="2 10 11">Belongs to the TonB-dependent receptor family.</text>
</comment>